<dbReference type="AlphaFoldDB" id="B4M5N4"/>
<evidence type="ECO:0000256" key="5">
    <source>
        <dbReference type="ARBA" id="ARBA00022692"/>
    </source>
</evidence>
<dbReference type="OMA" id="FPQCDHT"/>
<reference evidence="15 16" key="1">
    <citation type="journal article" date="2007" name="Nature">
        <title>Evolution of genes and genomes on the Drosophila phylogeny.</title>
        <authorList>
            <consortium name="Drosophila 12 Genomes Consortium"/>
            <person name="Clark A.G."/>
            <person name="Eisen M.B."/>
            <person name="Smith D.R."/>
            <person name="Bergman C.M."/>
            <person name="Oliver B."/>
            <person name="Markow T.A."/>
            <person name="Kaufman T.C."/>
            <person name="Kellis M."/>
            <person name="Gelbart W."/>
            <person name="Iyer V.N."/>
            <person name="Pollard D.A."/>
            <person name="Sackton T.B."/>
            <person name="Larracuente A.M."/>
            <person name="Singh N.D."/>
            <person name="Abad J.P."/>
            <person name="Abt D.N."/>
            <person name="Adryan B."/>
            <person name="Aguade M."/>
            <person name="Akashi H."/>
            <person name="Anderson W.W."/>
            <person name="Aquadro C.F."/>
            <person name="Ardell D.H."/>
            <person name="Arguello R."/>
            <person name="Artieri C.G."/>
            <person name="Barbash D.A."/>
            <person name="Barker D."/>
            <person name="Barsanti P."/>
            <person name="Batterham P."/>
            <person name="Batzoglou S."/>
            <person name="Begun D."/>
            <person name="Bhutkar A."/>
            <person name="Blanco E."/>
            <person name="Bosak S.A."/>
            <person name="Bradley R.K."/>
            <person name="Brand A.D."/>
            <person name="Brent M.R."/>
            <person name="Brooks A.N."/>
            <person name="Brown R.H."/>
            <person name="Butlin R.K."/>
            <person name="Caggese C."/>
            <person name="Calvi B.R."/>
            <person name="Bernardo de Carvalho A."/>
            <person name="Caspi A."/>
            <person name="Castrezana S."/>
            <person name="Celniker S.E."/>
            <person name="Chang J.L."/>
            <person name="Chapple C."/>
            <person name="Chatterji S."/>
            <person name="Chinwalla A."/>
            <person name="Civetta A."/>
            <person name="Clifton S.W."/>
            <person name="Comeron J.M."/>
            <person name="Costello J.C."/>
            <person name="Coyne J.A."/>
            <person name="Daub J."/>
            <person name="David R.G."/>
            <person name="Delcher A.L."/>
            <person name="Delehaunty K."/>
            <person name="Do C.B."/>
            <person name="Ebling H."/>
            <person name="Edwards K."/>
            <person name="Eickbush T."/>
            <person name="Evans J.D."/>
            <person name="Filipski A."/>
            <person name="Findeiss S."/>
            <person name="Freyhult E."/>
            <person name="Fulton L."/>
            <person name="Fulton R."/>
            <person name="Garcia A.C."/>
            <person name="Gardiner A."/>
            <person name="Garfield D.A."/>
            <person name="Garvin B.E."/>
            <person name="Gibson G."/>
            <person name="Gilbert D."/>
            <person name="Gnerre S."/>
            <person name="Godfrey J."/>
            <person name="Good R."/>
            <person name="Gotea V."/>
            <person name="Gravely B."/>
            <person name="Greenberg A.J."/>
            <person name="Griffiths-Jones S."/>
            <person name="Gross S."/>
            <person name="Guigo R."/>
            <person name="Gustafson E.A."/>
            <person name="Haerty W."/>
            <person name="Hahn M.W."/>
            <person name="Halligan D.L."/>
            <person name="Halpern A.L."/>
            <person name="Halter G.M."/>
            <person name="Han M.V."/>
            <person name="Heger A."/>
            <person name="Hillier L."/>
            <person name="Hinrichs A.S."/>
            <person name="Holmes I."/>
            <person name="Hoskins R.A."/>
            <person name="Hubisz M.J."/>
            <person name="Hultmark D."/>
            <person name="Huntley M.A."/>
            <person name="Jaffe D.B."/>
            <person name="Jagadeeshan S."/>
            <person name="Jeck W.R."/>
            <person name="Johnson J."/>
            <person name="Jones C.D."/>
            <person name="Jordan W.C."/>
            <person name="Karpen G.H."/>
            <person name="Kataoka E."/>
            <person name="Keightley P.D."/>
            <person name="Kheradpour P."/>
            <person name="Kirkness E.F."/>
            <person name="Koerich L.B."/>
            <person name="Kristiansen K."/>
            <person name="Kudrna D."/>
            <person name="Kulathinal R.J."/>
            <person name="Kumar S."/>
            <person name="Kwok R."/>
            <person name="Lander E."/>
            <person name="Langley C.H."/>
            <person name="Lapoint R."/>
            <person name="Lazzaro B.P."/>
            <person name="Lee S.J."/>
            <person name="Levesque L."/>
            <person name="Li R."/>
            <person name="Lin C.F."/>
            <person name="Lin M.F."/>
            <person name="Lindblad-Toh K."/>
            <person name="Llopart A."/>
            <person name="Long M."/>
            <person name="Low L."/>
            <person name="Lozovsky E."/>
            <person name="Lu J."/>
            <person name="Luo M."/>
            <person name="Machado C.A."/>
            <person name="Makalowski W."/>
            <person name="Marzo M."/>
            <person name="Matsuda M."/>
            <person name="Matzkin L."/>
            <person name="McAllister B."/>
            <person name="McBride C.S."/>
            <person name="McKernan B."/>
            <person name="McKernan K."/>
            <person name="Mendez-Lago M."/>
            <person name="Minx P."/>
            <person name="Mollenhauer M.U."/>
            <person name="Montooth K."/>
            <person name="Mount S.M."/>
            <person name="Mu X."/>
            <person name="Myers E."/>
            <person name="Negre B."/>
            <person name="Newfeld S."/>
            <person name="Nielsen R."/>
            <person name="Noor M.A."/>
            <person name="O'Grady P."/>
            <person name="Pachter L."/>
            <person name="Papaceit M."/>
            <person name="Parisi M.J."/>
            <person name="Parisi M."/>
            <person name="Parts L."/>
            <person name="Pedersen J.S."/>
            <person name="Pesole G."/>
            <person name="Phillippy A.M."/>
            <person name="Ponting C.P."/>
            <person name="Pop M."/>
            <person name="Porcelli D."/>
            <person name="Powell J.R."/>
            <person name="Prohaska S."/>
            <person name="Pruitt K."/>
            <person name="Puig M."/>
            <person name="Quesneville H."/>
            <person name="Ram K.R."/>
            <person name="Rand D."/>
            <person name="Rasmussen M.D."/>
            <person name="Reed L.K."/>
            <person name="Reenan R."/>
            <person name="Reily A."/>
            <person name="Remington K.A."/>
            <person name="Rieger T.T."/>
            <person name="Ritchie M.G."/>
            <person name="Robin C."/>
            <person name="Rogers Y.H."/>
            <person name="Rohde C."/>
            <person name="Rozas J."/>
            <person name="Rubenfield M.J."/>
            <person name="Ruiz A."/>
            <person name="Russo S."/>
            <person name="Salzberg S.L."/>
            <person name="Sanchez-Gracia A."/>
            <person name="Saranga D.J."/>
            <person name="Sato H."/>
            <person name="Schaeffer S.W."/>
            <person name="Schatz M.C."/>
            <person name="Schlenke T."/>
            <person name="Schwartz R."/>
            <person name="Segarra C."/>
            <person name="Singh R.S."/>
            <person name="Sirot L."/>
            <person name="Sirota M."/>
            <person name="Sisneros N.B."/>
            <person name="Smith C.D."/>
            <person name="Smith T.F."/>
            <person name="Spieth J."/>
            <person name="Stage D.E."/>
            <person name="Stark A."/>
            <person name="Stephan W."/>
            <person name="Strausberg R.L."/>
            <person name="Strempel S."/>
            <person name="Sturgill D."/>
            <person name="Sutton G."/>
            <person name="Sutton G.G."/>
            <person name="Tao W."/>
            <person name="Teichmann S."/>
            <person name="Tobari Y.N."/>
            <person name="Tomimura Y."/>
            <person name="Tsolas J.M."/>
            <person name="Valente V.L."/>
            <person name="Venter E."/>
            <person name="Venter J.C."/>
            <person name="Vicario S."/>
            <person name="Vieira F.G."/>
            <person name="Vilella A.J."/>
            <person name="Villasante A."/>
            <person name="Walenz B."/>
            <person name="Wang J."/>
            <person name="Wasserman M."/>
            <person name="Watts T."/>
            <person name="Wilson D."/>
            <person name="Wilson R.K."/>
            <person name="Wing R.A."/>
            <person name="Wolfner M.F."/>
            <person name="Wong A."/>
            <person name="Wong G.K."/>
            <person name="Wu C.I."/>
            <person name="Wu G."/>
            <person name="Yamamoto D."/>
            <person name="Yang H.P."/>
            <person name="Yang S.P."/>
            <person name="Yorke J.A."/>
            <person name="Yoshida K."/>
            <person name="Zdobnov E."/>
            <person name="Zhang P."/>
            <person name="Zhang Y."/>
            <person name="Zimin A.V."/>
            <person name="Baldwin J."/>
            <person name="Abdouelleil A."/>
            <person name="Abdulkadir J."/>
            <person name="Abebe A."/>
            <person name="Abera B."/>
            <person name="Abreu J."/>
            <person name="Acer S.C."/>
            <person name="Aftuck L."/>
            <person name="Alexander A."/>
            <person name="An P."/>
            <person name="Anderson E."/>
            <person name="Anderson S."/>
            <person name="Arachi H."/>
            <person name="Azer M."/>
            <person name="Bachantsang P."/>
            <person name="Barry A."/>
            <person name="Bayul T."/>
            <person name="Berlin A."/>
            <person name="Bessette D."/>
            <person name="Bloom T."/>
            <person name="Blye J."/>
            <person name="Boguslavskiy L."/>
            <person name="Bonnet C."/>
            <person name="Boukhgalter B."/>
            <person name="Bourzgui I."/>
            <person name="Brown A."/>
            <person name="Cahill P."/>
            <person name="Channer S."/>
            <person name="Cheshatsang Y."/>
            <person name="Chuda L."/>
            <person name="Citroen M."/>
            <person name="Collymore A."/>
            <person name="Cooke P."/>
            <person name="Costello M."/>
            <person name="D'Aco K."/>
            <person name="Daza R."/>
            <person name="De Haan G."/>
            <person name="DeGray S."/>
            <person name="DeMaso C."/>
            <person name="Dhargay N."/>
            <person name="Dooley K."/>
            <person name="Dooley E."/>
            <person name="Doricent M."/>
            <person name="Dorje P."/>
            <person name="Dorjee K."/>
            <person name="Dupes A."/>
            <person name="Elong R."/>
            <person name="Falk J."/>
            <person name="Farina A."/>
            <person name="Faro S."/>
            <person name="Ferguson D."/>
            <person name="Fisher S."/>
            <person name="Foley C.D."/>
            <person name="Franke A."/>
            <person name="Friedrich D."/>
            <person name="Gadbois L."/>
            <person name="Gearin G."/>
            <person name="Gearin C.R."/>
            <person name="Giannoukos G."/>
            <person name="Goode T."/>
            <person name="Graham J."/>
            <person name="Grandbois E."/>
            <person name="Grewal S."/>
            <person name="Gyaltsen K."/>
            <person name="Hafez N."/>
            <person name="Hagos B."/>
            <person name="Hall J."/>
            <person name="Henson C."/>
            <person name="Hollinger A."/>
            <person name="Honan T."/>
            <person name="Huard M.D."/>
            <person name="Hughes L."/>
            <person name="Hurhula B."/>
            <person name="Husby M.E."/>
            <person name="Kamat A."/>
            <person name="Kanga B."/>
            <person name="Kashin S."/>
            <person name="Khazanovich D."/>
            <person name="Kisner P."/>
            <person name="Lance K."/>
            <person name="Lara M."/>
            <person name="Lee W."/>
            <person name="Lennon N."/>
            <person name="Letendre F."/>
            <person name="LeVine R."/>
            <person name="Lipovsky A."/>
            <person name="Liu X."/>
            <person name="Liu J."/>
            <person name="Liu S."/>
            <person name="Lokyitsang T."/>
            <person name="Lokyitsang Y."/>
            <person name="Lubonja R."/>
            <person name="Lui A."/>
            <person name="MacDonald P."/>
            <person name="Magnisalis V."/>
            <person name="Maru K."/>
            <person name="Matthews C."/>
            <person name="McCusker W."/>
            <person name="McDonough S."/>
            <person name="Mehta T."/>
            <person name="Meldrim J."/>
            <person name="Meneus L."/>
            <person name="Mihai O."/>
            <person name="Mihalev A."/>
            <person name="Mihova T."/>
            <person name="Mittelman R."/>
            <person name="Mlenga V."/>
            <person name="Montmayeur A."/>
            <person name="Mulrain L."/>
            <person name="Navidi A."/>
            <person name="Naylor J."/>
            <person name="Negash T."/>
            <person name="Nguyen T."/>
            <person name="Nguyen N."/>
            <person name="Nicol R."/>
            <person name="Norbu C."/>
            <person name="Norbu N."/>
            <person name="Novod N."/>
            <person name="O'Neill B."/>
            <person name="Osman S."/>
            <person name="Markiewicz E."/>
            <person name="Oyono O.L."/>
            <person name="Patti C."/>
            <person name="Phunkhang P."/>
            <person name="Pierre F."/>
            <person name="Priest M."/>
            <person name="Raghuraman S."/>
            <person name="Rege F."/>
            <person name="Reyes R."/>
            <person name="Rise C."/>
            <person name="Rogov P."/>
            <person name="Ross K."/>
            <person name="Ryan E."/>
            <person name="Settipalli S."/>
            <person name="Shea T."/>
            <person name="Sherpa N."/>
            <person name="Shi L."/>
            <person name="Shih D."/>
            <person name="Sparrow T."/>
            <person name="Spaulding J."/>
            <person name="Stalker J."/>
            <person name="Stange-Thomann N."/>
            <person name="Stavropoulos S."/>
            <person name="Stone C."/>
            <person name="Strader C."/>
            <person name="Tesfaye S."/>
            <person name="Thomson T."/>
            <person name="Thoulutsang Y."/>
            <person name="Thoulutsang D."/>
            <person name="Topham K."/>
            <person name="Topping I."/>
            <person name="Tsamla T."/>
            <person name="Vassiliev H."/>
            <person name="Vo A."/>
            <person name="Wangchuk T."/>
            <person name="Wangdi T."/>
            <person name="Weiand M."/>
            <person name="Wilkinson J."/>
            <person name="Wilson A."/>
            <person name="Yadav S."/>
            <person name="Young G."/>
            <person name="Yu Q."/>
            <person name="Zembek L."/>
            <person name="Zhong D."/>
            <person name="Zimmer A."/>
            <person name="Zwirko Z."/>
            <person name="Jaffe D.B."/>
            <person name="Alvarez P."/>
            <person name="Brockman W."/>
            <person name="Butler J."/>
            <person name="Chin C."/>
            <person name="Gnerre S."/>
            <person name="Grabherr M."/>
            <person name="Kleber M."/>
            <person name="Mauceli E."/>
            <person name="MacCallum I."/>
        </authorList>
    </citation>
    <scope>NUCLEOTIDE SEQUENCE [LARGE SCALE GENOMIC DNA]</scope>
    <source>
        <strain evidence="16">Tucson 15010-1051.87</strain>
    </source>
</reference>
<keyword evidence="5 12" id="KW-0812">Transmembrane</keyword>
<organism evidence="15 16">
    <name type="scientific">Drosophila virilis</name>
    <name type="common">Fruit fly</name>
    <dbReference type="NCBI Taxonomy" id="7244"/>
    <lineage>
        <taxon>Eukaryota</taxon>
        <taxon>Metazoa</taxon>
        <taxon>Ecdysozoa</taxon>
        <taxon>Arthropoda</taxon>
        <taxon>Hexapoda</taxon>
        <taxon>Insecta</taxon>
        <taxon>Pterygota</taxon>
        <taxon>Neoptera</taxon>
        <taxon>Endopterygota</taxon>
        <taxon>Diptera</taxon>
        <taxon>Brachycera</taxon>
        <taxon>Muscomorpha</taxon>
        <taxon>Ephydroidea</taxon>
        <taxon>Drosophilidae</taxon>
        <taxon>Drosophila</taxon>
    </lineage>
</organism>
<evidence type="ECO:0000256" key="10">
    <source>
        <dbReference type="ARBA" id="ARBA00023201"/>
    </source>
</evidence>
<dbReference type="Pfam" id="PF00858">
    <property type="entry name" value="ASC"/>
    <property type="match status" value="1"/>
</dbReference>
<feature type="transmembrane region" description="Helical" evidence="14">
    <location>
        <begin position="34"/>
        <end position="52"/>
    </location>
</feature>
<dbReference type="eggNOG" id="KOG4294">
    <property type="taxonomic scope" value="Eukaryota"/>
</dbReference>
<keyword evidence="3 12" id="KW-0813">Transport</keyword>
<dbReference type="FunCoup" id="B4M5N4">
    <property type="interactions" value="14"/>
</dbReference>
<dbReference type="PhylomeDB" id="B4M5N4"/>
<accession>B4M5N4</accession>
<evidence type="ECO:0000256" key="4">
    <source>
        <dbReference type="ARBA" id="ARBA00022461"/>
    </source>
</evidence>
<dbReference type="PANTHER" id="PTHR11690">
    <property type="entry name" value="AMILORIDE-SENSITIVE SODIUM CHANNEL-RELATED"/>
    <property type="match status" value="1"/>
</dbReference>
<dbReference type="PRINTS" id="PR01078">
    <property type="entry name" value="AMINACHANNEL"/>
</dbReference>
<dbReference type="Proteomes" id="UP000008792">
    <property type="component" value="Unassembled WGS sequence"/>
</dbReference>
<dbReference type="GO" id="GO:0005886">
    <property type="term" value="C:plasma membrane"/>
    <property type="evidence" value="ECO:0007669"/>
    <property type="project" value="TreeGrafter"/>
</dbReference>
<dbReference type="HOGENOM" id="CLU_601677_0_0_1"/>
<comment type="subcellular location">
    <subcellularLocation>
        <location evidence="1">Membrane</location>
        <topology evidence="1">Multi-pass membrane protein</topology>
    </subcellularLocation>
</comment>
<evidence type="ECO:0000256" key="3">
    <source>
        <dbReference type="ARBA" id="ARBA00022448"/>
    </source>
</evidence>
<keyword evidence="10 12" id="KW-0739">Sodium transport</keyword>
<evidence type="ECO:0000313" key="16">
    <source>
        <dbReference type="Proteomes" id="UP000008792"/>
    </source>
</evidence>
<evidence type="ECO:0000256" key="6">
    <source>
        <dbReference type="ARBA" id="ARBA00022989"/>
    </source>
</evidence>
<dbReference type="PANTHER" id="PTHR11690:SF288">
    <property type="entry name" value="AMILORIDE-SENSITIVE NA+ CHANNEL-RELATED"/>
    <property type="match status" value="1"/>
</dbReference>
<keyword evidence="8 12" id="KW-0406">Ion transport</keyword>
<dbReference type="OrthoDB" id="5874059at2759"/>
<dbReference type="Gene3D" id="2.60.470.10">
    <property type="entry name" value="Acid-sensing ion channels like domains"/>
    <property type="match status" value="1"/>
</dbReference>
<keyword evidence="16" id="KW-1185">Reference proteome</keyword>
<evidence type="ECO:0000256" key="8">
    <source>
        <dbReference type="ARBA" id="ARBA00023065"/>
    </source>
</evidence>
<evidence type="ECO:0000256" key="2">
    <source>
        <dbReference type="ARBA" id="ARBA00007193"/>
    </source>
</evidence>
<protein>
    <submittedName>
        <fullName evidence="15">Uncharacterized protein</fullName>
    </submittedName>
</protein>
<evidence type="ECO:0000256" key="9">
    <source>
        <dbReference type="ARBA" id="ARBA00023136"/>
    </source>
</evidence>
<gene>
    <name evidence="15" type="primary">Dvir\GJ10611</name>
    <name evidence="15" type="ORF">Dvir_GJ10611</name>
</gene>
<dbReference type="GO" id="GO:0015280">
    <property type="term" value="F:ligand-gated sodium channel activity"/>
    <property type="evidence" value="ECO:0007669"/>
    <property type="project" value="TreeGrafter"/>
</dbReference>
<dbReference type="EMBL" id="CH940652">
    <property type="protein sequence ID" value="EDW58960.1"/>
    <property type="molecule type" value="Genomic_DNA"/>
</dbReference>
<evidence type="ECO:0000256" key="1">
    <source>
        <dbReference type="ARBA" id="ARBA00004141"/>
    </source>
</evidence>
<dbReference type="InParanoid" id="B4M5N4"/>
<feature type="region of interest" description="Disordered" evidence="13">
    <location>
        <begin position="1"/>
        <end position="22"/>
    </location>
</feature>
<keyword evidence="4 12" id="KW-0894">Sodium channel</keyword>
<evidence type="ECO:0000256" key="11">
    <source>
        <dbReference type="ARBA" id="ARBA00023303"/>
    </source>
</evidence>
<dbReference type="InterPro" id="IPR001873">
    <property type="entry name" value="ENaC"/>
</dbReference>
<evidence type="ECO:0000256" key="13">
    <source>
        <dbReference type="SAM" id="MobiDB-lite"/>
    </source>
</evidence>
<name>B4M5N4_DROVI</name>
<keyword evidence="11 12" id="KW-0407">Ion channel</keyword>
<evidence type="ECO:0000256" key="12">
    <source>
        <dbReference type="RuleBase" id="RU000679"/>
    </source>
</evidence>
<proteinExistence type="inferred from homology"/>
<keyword evidence="7" id="KW-0915">Sodium</keyword>
<evidence type="ECO:0000256" key="7">
    <source>
        <dbReference type="ARBA" id="ARBA00023053"/>
    </source>
</evidence>
<sequence>MSTAIKSSDFNDDNDDDKPTNTGPKDTCLCLRRLTRIILMLVGAVMTIYVCILSSERYFKYWVQTTIDRTDVHVSEIAFPAITICPTHLTLHSVNNTEQNSREQRLHRLYNLVQSIRWRNPAVDQASQLDFNEFEEFNNQTLLNVDSIFNYGYSCKDLFVQCMWRRREVDCCSMLFRNLKIGSCYVFNSINAEDPDPTWPWSVADAGFKSALNIKINRYINDVRLEAIGVIVQEPSQYVGSSVTYSSDDRIVVALQPIHFTAEPAVKARPVHMRYCYFTEELIKSYSQCIIECHLHYISKKCECSHSLVPESIDLLTEEPIRTCTVADLPCMQKHGVSLFYMGNIIEESTDNVFNTTDCKCYPNCTHTQYHAATFTDRLSSMESKNNFIEVDVYFQEETLFSYRSTLHITMLDLMVSYGGIAGLFLGLSVLGAINSLLDRIPHCSKPIQQPIKTDRVAHEANVSLPVRKTHD</sequence>
<keyword evidence="6 14" id="KW-1133">Transmembrane helix</keyword>
<evidence type="ECO:0000313" key="15">
    <source>
        <dbReference type="EMBL" id="EDW58960.1"/>
    </source>
</evidence>
<keyword evidence="9 14" id="KW-0472">Membrane</keyword>
<feature type="transmembrane region" description="Helical" evidence="14">
    <location>
        <begin position="414"/>
        <end position="438"/>
    </location>
</feature>
<evidence type="ECO:0000256" key="14">
    <source>
        <dbReference type="SAM" id="Phobius"/>
    </source>
</evidence>
<comment type="similarity">
    <text evidence="2 12">Belongs to the amiloride-sensitive sodium channel (TC 1.A.6) family.</text>
</comment>